<keyword evidence="5" id="KW-1185">Reference proteome</keyword>
<evidence type="ECO:0000313" key="4">
    <source>
        <dbReference type="EMBL" id="CAL6061515.1"/>
    </source>
</evidence>
<evidence type="ECO:0000259" key="2">
    <source>
        <dbReference type="Pfam" id="PF00149"/>
    </source>
</evidence>
<sequence>MINEIKIGTLSEEESVREPMIQNITYSKQQNKWKLLICIGSYTIVQLLVLSVMIYAFIYVDSIGYFIKQAEICAFLLVISMIYVIMYFRKHKQKKCIRKTYYLSIAFGIILTIVCVPISVLFLVQMINIQSKFPEFCYGPLAFIHEKGTRIHWCTYKLQKSYLVNSKPKSAALSSYHNVFVNSTSFSYQIPGLSTQFEYHLPQVITKFIVISDTHTNTRFTSTMSTDFDFMIHCGDMSNKGNLSELQTGYQNWPTKLMLATFGNHDYRFKFNHFKRVNTRVNYYQQIRNIGVFFVYVQHGQDKKAVKFLNKNAHLGENAEHVFIVVHNPVYATGDEGAVIKISKKMEEFIDSHILNIRAVFSGHNHVFAAFKRQRIFYFVNGVGGGGLNPVYNKDEMGPRVWQTESLHGQLEVLNDQCYVHGYEWHLDSWLKYTRTEVEFKNGLIVYSIRDLVTNAVLQIYEQSF</sequence>
<dbReference type="Proteomes" id="UP001642409">
    <property type="component" value="Unassembled WGS sequence"/>
</dbReference>
<reference evidence="3" key="1">
    <citation type="submission" date="2023-06" db="EMBL/GenBank/DDBJ databases">
        <authorList>
            <person name="Kurt Z."/>
        </authorList>
    </citation>
    <scope>NUCLEOTIDE SEQUENCE</scope>
</reference>
<feature type="transmembrane region" description="Helical" evidence="1">
    <location>
        <begin position="66"/>
        <end position="88"/>
    </location>
</feature>
<keyword evidence="1" id="KW-1133">Transmembrane helix</keyword>
<dbReference type="InterPro" id="IPR004843">
    <property type="entry name" value="Calcineurin-like_PHP"/>
</dbReference>
<dbReference type="Pfam" id="PF00149">
    <property type="entry name" value="Metallophos"/>
    <property type="match status" value="1"/>
</dbReference>
<feature type="transmembrane region" description="Helical" evidence="1">
    <location>
        <begin position="35"/>
        <end position="60"/>
    </location>
</feature>
<name>A0AA86NFI6_9EUKA</name>
<organism evidence="3">
    <name type="scientific">Hexamita inflata</name>
    <dbReference type="NCBI Taxonomy" id="28002"/>
    <lineage>
        <taxon>Eukaryota</taxon>
        <taxon>Metamonada</taxon>
        <taxon>Diplomonadida</taxon>
        <taxon>Hexamitidae</taxon>
        <taxon>Hexamitinae</taxon>
        <taxon>Hexamita</taxon>
    </lineage>
</organism>
<dbReference type="AlphaFoldDB" id="A0AA86NFI6"/>
<reference evidence="4 5" key="2">
    <citation type="submission" date="2024-07" db="EMBL/GenBank/DDBJ databases">
        <authorList>
            <person name="Akdeniz Z."/>
        </authorList>
    </citation>
    <scope>NUCLEOTIDE SEQUENCE [LARGE SCALE GENOMIC DNA]</scope>
</reference>
<keyword evidence="1" id="KW-0472">Membrane</keyword>
<dbReference type="EMBL" id="CATOUU010000153">
    <property type="protein sequence ID" value="CAI9918183.1"/>
    <property type="molecule type" value="Genomic_DNA"/>
</dbReference>
<dbReference type="GO" id="GO:0016787">
    <property type="term" value="F:hydrolase activity"/>
    <property type="evidence" value="ECO:0007669"/>
    <property type="project" value="InterPro"/>
</dbReference>
<dbReference type="SUPFAM" id="SSF56300">
    <property type="entry name" value="Metallo-dependent phosphatases"/>
    <property type="match status" value="1"/>
</dbReference>
<feature type="transmembrane region" description="Helical" evidence="1">
    <location>
        <begin position="100"/>
        <end position="124"/>
    </location>
</feature>
<evidence type="ECO:0000256" key="1">
    <source>
        <dbReference type="SAM" id="Phobius"/>
    </source>
</evidence>
<evidence type="ECO:0000313" key="3">
    <source>
        <dbReference type="EMBL" id="CAI9918183.1"/>
    </source>
</evidence>
<protein>
    <submittedName>
        <fullName evidence="3">Alkaline phosphatase</fullName>
    </submittedName>
    <submittedName>
        <fullName evidence="4">Alkaline_phosphatase</fullName>
    </submittedName>
</protein>
<dbReference type="Gene3D" id="3.60.21.10">
    <property type="match status" value="1"/>
</dbReference>
<proteinExistence type="predicted"/>
<feature type="domain" description="Calcineurin-like phosphoesterase" evidence="2">
    <location>
        <begin position="207"/>
        <end position="367"/>
    </location>
</feature>
<dbReference type="EMBL" id="CAXDID020000235">
    <property type="protein sequence ID" value="CAL6061515.1"/>
    <property type="molecule type" value="Genomic_DNA"/>
</dbReference>
<comment type="caution">
    <text evidence="3">The sequence shown here is derived from an EMBL/GenBank/DDBJ whole genome shotgun (WGS) entry which is preliminary data.</text>
</comment>
<dbReference type="InterPro" id="IPR029052">
    <property type="entry name" value="Metallo-depent_PP-like"/>
</dbReference>
<gene>
    <name evidence="4" type="ORF">HINF_LOCUS49745</name>
    <name evidence="3" type="ORF">HINF_LOCUS5828</name>
</gene>
<keyword evidence="1" id="KW-0812">Transmembrane</keyword>
<evidence type="ECO:0000313" key="5">
    <source>
        <dbReference type="Proteomes" id="UP001642409"/>
    </source>
</evidence>
<accession>A0AA86NFI6</accession>